<accession>A0A839TEK5</accession>
<keyword evidence="2" id="KW-1185">Reference proteome</keyword>
<dbReference type="RefSeq" id="WP_183621117.1">
    <property type="nucleotide sequence ID" value="NZ_CAJHAH010000007.1"/>
</dbReference>
<name>A0A839TEK5_9GAMM</name>
<gene>
    <name evidence="1" type="ORF">FHS24_002169</name>
</gene>
<sequence length="68" mass="7811">MSDRTRDIITLDSLLDEIEQVRQMALTDDDYKTALSCTMSKSKLLGGGIRLEYREKDRNDPLTKMLAM</sequence>
<evidence type="ECO:0000313" key="1">
    <source>
        <dbReference type="EMBL" id="MBB3107638.1"/>
    </source>
</evidence>
<dbReference type="Proteomes" id="UP000588111">
    <property type="component" value="Unassembled WGS sequence"/>
</dbReference>
<organism evidence="1 2">
    <name type="scientific">Psychrobacter luti</name>
    <dbReference type="NCBI Taxonomy" id="198481"/>
    <lineage>
        <taxon>Bacteria</taxon>
        <taxon>Pseudomonadati</taxon>
        <taxon>Pseudomonadota</taxon>
        <taxon>Gammaproteobacteria</taxon>
        <taxon>Moraxellales</taxon>
        <taxon>Moraxellaceae</taxon>
        <taxon>Psychrobacter</taxon>
    </lineage>
</organism>
<comment type="caution">
    <text evidence="1">The sequence shown here is derived from an EMBL/GenBank/DDBJ whole genome shotgun (WGS) entry which is preliminary data.</text>
</comment>
<proteinExistence type="predicted"/>
<evidence type="ECO:0000313" key="2">
    <source>
        <dbReference type="Proteomes" id="UP000588111"/>
    </source>
</evidence>
<dbReference type="AlphaFoldDB" id="A0A839TEK5"/>
<reference evidence="1 2" key="1">
    <citation type="submission" date="2020-08" db="EMBL/GenBank/DDBJ databases">
        <title>Genomic Encyclopedia of Type Strains, Phase III (KMG-III): the genomes of soil and plant-associated and newly described type strains.</title>
        <authorList>
            <person name="Whitman W."/>
        </authorList>
    </citation>
    <scope>NUCLEOTIDE SEQUENCE [LARGE SCALE GENOMIC DNA]</scope>
    <source>
        <strain evidence="1 2">CECT 5885</strain>
    </source>
</reference>
<protein>
    <submittedName>
        <fullName evidence="1">Uncharacterized protein</fullName>
    </submittedName>
</protein>
<dbReference type="EMBL" id="JACHXL010000006">
    <property type="protein sequence ID" value="MBB3107638.1"/>
    <property type="molecule type" value="Genomic_DNA"/>
</dbReference>